<feature type="domain" description="Helicase C-terminal" evidence="2">
    <location>
        <begin position="341"/>
        <end position="497"/>
    </location>
</feature>
<dbReference type="Proteomes" id="UP001056585">
    <property type="component" value="Segment"/>
</dbReference>
<sequence length="501" mass="56926">MDRHEVPQVTPRFRLPNYKHQQDEWDRHRDDDARALLWQMRTGKTKSVLDLACYRFEKGDITGMLVLAPNGVHVNWVRRQLPIHMWEGIDYLSHAWQASESHKPGHAASLDRCLRATPKQLAVLAVNSESIIHDKPSKLIAKFLKAHKGKVMLVVDESHDFRSPGSKRTKRARSLKKYARVKRILTGTTVSNSPLAAYSQFELLADHALGFATFGEFESNFAYYVQEKTKGGRSYDRLDHYRNLDDLQELISRWSSVVLREDVDDMPELLMDPRTILLPDTMTAQYKALLKDLILELEDGGEVEAVDGGARLIKLQQLISGWVIDSDGNVRDLVTDEENPRLQGMLEDVQESDRKCIVWCKFREDIRRVVRAINGAGLKCVEYHGNVHSQAKRQEAIDLFNNDPSVKVFVGQPKAGGAGLDLSAADVILWYSHTFDLIERDQANERATQIGGKTVTIRDYITPTSVDEYILANLESKRSIAESLAGRGLRDRLLALFRTQL</sequence>
<dbReference type="InterPro" id="IPR038718">
    <property type="entry name" value="SNF2-like_sf"/>
</dbReference>
<evidence type="ECO:0000259" key="2">
    <source>
        <dbReference type="PROSITE" id="PS51194"/>
    </source>
</evidence>
<evidence type="ECO:0000313" key="4">
    <source>
        <dbReference type="Proteomes" id="UP001056585"/>
    </source>
</evidence>
<dbReference type="InterPro" id="IPR000330">
    <property type="entry name" value="SNF2_N"/>
</dbReference>
<organism evidence="3 4">
    <name type="scientific">Xanthomonas phage Elanor</name>
    <dbReference type="NCBI Taxonomy" id="2939127"/>
    <lineage>
        <taxon>Viruses</taxon>
        <taxon>Duplodnaviria</taxon>
        <taxon>Heunggongvirae</taxon>
        <taxon>Uroviricota</taxon>
        <taxon>Caudoviricetes</taxon>
        <taxon>Mesyanzhinovviridae</taxon>
        <taxon>Bradleyvirinae</taxon>
        <taxon>Elanorvirus</taxon>
        <taxon>Elanorvirus elanor</taxon>
    </lineage>
</organism>
<dbReference type="Pfam" id="PF00271">
    <property type="entry name" value="Helicase_C"/>
    <property type="match status" value="1"/>
</dbReference>
<reference evidence="3" key="1">
    <citation type="journal article" date="2022" name="Viruses">
        <title>Isolation of novel Xanthomonas phages for the plant pathogens X. translucens and X. campestris.</title>
        <authorList>
            <person name="Erdrich S.H."/>
            <person name="Sharma V."/>
            <person name="Schurr U."/>
            <person name="Arsova B."/>
            <person name="Frunzke J."/>
        </authorList>
    </citation>
    <scope>NUCLEOTIDE SEQUENCE</scope>
</reference>
<dbReference type="Pfam" id="PF00176">
    <property type="entry name" value="SNF2-rel_dom"/>
    <property type="match status" value="1"/>
</dbReference>
<dbReference type="Gene3D" id="3.40.50.300">
    <property type="entry name" value="P-loop containing nucleotide triphosphate hydrolases"/>
    <property type="match status" value="1"/>
</dbReference>
<dbReference type="EMBL" id="ON189045">
    <property type="protein sequence ID" value="URA07034.1"/>
    <property type="molecule type" value="Genomic_DNA"/>
</dbReference>
<dbReference type="GO" id="GO:0004386">
    <property type="term" value="F:helicase activity"/>
    <property type="evidence" value="ECO:0007669"/>
    <property type="project" value="UniProtKB-KW"/>
</dbReference>
<dbReference type="GO" id="GO:0016787">
    <property type="term" value="F:hydrolase activity"/>
    <property type="evidence" value="ECO:0007669"/>
    <property type="project" value="UniProtKB-KW"/>
</dbReference>
<dbReference type="InterPro" id="IPR027417">
    <property type="entry name" value="P-loop_NTPase"/>
</dbReference>
<dbReference type="GO" id="GO:0005524">
    <property type="term" value="F:ATP binding"/>
    <property type="evidence" value="ECO:0007669"/>
    <property type="project" value="InterPro"/>
</dbReference>
<keyword evidence="3" id="KW-0347">Helicase</keyword>
<keyword evidence="3" id="KW-0067">ATP-binding</keyword>
<dbReference type="InterPro" id="IPR001650">
    <property type="entry name" value="Helicase_C-like"/>
</dbReference>
<name>A0A9E7J699_9CAUD</name>
<keyword evidence="4" id="KW-1185">Reference proteome</keyword>
<protein>
    <submittedName>
        <fullName evidence="3">DNA helicase</fullName>
    </submittedName>
</protein>
<dbReference type="PROSITE" id="PS51194">
    <property type="entry name" value="HELICASE_CTER"/>
    <property type="match status" value="1"/>
</dbReference>
<dbReference type="Gene3D" id="3.40.50.10810">
    <property type="entry name" value="Tandem AAA-ATPase domain"/>
    <property type="match status" value="1"/>
</dbReference>
<gene>
    <name evidence="3" type="ORF">Elanor_BL40066</name>
</gene>
<dbReference type="PANTHER" id="PTHR10799">
    <property type="entry name" value="SNF2/RAD54 HELICASE FAMILY"/>
    <property type="match status" value="1"/>
</dbReference>
<proteinExistence type="predicted"/>
<dbReference type="InterPro" id="IPR049730">
    <property type="entry name" value="SNF2/RAD54-like_C"/>
</dbReference>
<accession>A0A9E7J699</accession>
<keyword evidence="1" id="KW-0378">Hydrolase</keyword>
<dbReference type="CDD" id="cd18793">
    <property type="entry name" value="SF2_C_SNF"/>
    <property type="match status" value="1"/>
</dbReference>
<evidence type="ECO:0000256" key="1">
    <source>
        <dbReference type="ARBA" id="ARBA00022801"/>
    </source>
</evidence>
<dbReference type="SUPFAM" id="SSF52540">
    <property type="entry name" value="P-loop containing nucleoside triphosphate hydrolases"/>
    <property type="match status" value="2"/>
</dbReference>
<evidence type="ECO:0000313" key="3">
    <source>
        <dbReference type="EMBL" id="URA07034.1"/>
    </source>
</evidence>
<keyword evidence="3" id="KW-0547">Nucleotide-binding</keyword>